<proteinExistence type="predicted"/>
<feature type="transmembrane region" description="Helical" evidence="1">
    <location>
        <begin position="98"/>
        <end position="116"/>
    </location>
</feature>
<evidence type="ECO:0000313" key="4">
    <source>
        <dbReference type="Proteomes" id="UP000663882"/>
    </source>
</evidence>
<feature type="signal peptide" evidence="2">
    <location>
        <begin position="1"/>
        <end position="24"/>
    </location>
</feature>
<gene>
    <name evidence="3" type="ORF">RFH988_LOCUS26246</name>
</gene>
<comment type="caution">
    <text evidence="3">The sequence shown here is derived from an EMBL/GenBank/DDBJ whole genome shotgun (WGS) entry which is preliminary data.</text>
</comment>
<evidence type="ECO:0000256" key="2">
    <source>
        <dbReference type="SAM" id="SignalP"/>
    </source>
</evidence>
<keyword evidence="1" id="KW-0472">Membrane</keyword>
<dbReference type="AlphaFoldDB" id="A0A814YSW2"/>
<dbReference type="OrthoDB" id="10041640at2759"/>
<keyword evidence="1" id="KW-0812">Transmembrane</keyword>
<sequence>MSACQYIVFACLLLLFYLTQPTVGLTCYVCARCNDPFNASATNVKKQTVPDNQGYFCNKVNLLGYVVRNVTQNCTERDILGNGVWCCQKDLCNDAKNIVTTSVLVMALVLGFVIILW</sequence>
<dbReference type="Proteomes" id="UP000663882">
    <property type="component" value="Unassembled WGS sequence"/>
</dbReference>
<evidence type="ECO:0000256" key="1">
    <source>
        <dbReference type="SAM" id="Phobius"/>
    </source>
</evidence>
<dbReference type="EMBL" id="CAJNOO010002067">
    <property type="protein sequence ID" value="CAF1232573.1"/>
    <property type="molecule type" value="Genomic_DNA"/>
</dbReference>
<evidence type="ECO:0000313" key="3">
    <source>
        <dbReference type="EMBL" id="CAF1232573.1"/>
    </source>
</evidence>
<feature type="chain" id="PRO_5032909423" evidence="2">
    <location>
        <begin position="25"/>
        <end position="117"/>
    </location>
</feature>
<reference evidence="3" key="1">
    <citation type="submission" date="2021-02" db="EMBL/GenBank/DDBJ databases">
        <authorList>
            <person name="Nowell W R."/>
        </authorList>
    </citation>
    <scope>NUCLEOTIDE SEQUENCE</scope>
</reference>
<organism evidence="3 4">
    <name type="scientific">Rotaria sordida</name>
    <dbReference type="NCBI Taxonomy" id="392033"/>
    <lineage>
        <taxon>Eukaryota</taxon>
        <taxon>Metazoa</taxon>
        <taxon>Spiralia</taxon>
        <taxon>Gnathifera</taxon>
        <taxon>Rotifera</taxon>
        <taxon>Eurotatoria</taxon>
        <taxon>Bdelloidea</taxon>
        <taxon>Philodinida</taxon>
        <taxon>Philodinidae</taxon>
        <taxon>Rotaria</taxon>
    </lineage>
</organism>
<keyword evidence="2" id="KW-0732">Signal</keyword>
<protein>
    <submittedName>
        <fullName evidence="3">Uncharacterized protein</fullName>
    </submittedName>
</protein>
<accession>A0A814YSW2</accession>
<name>A0A814YSW2_9BILA</name>
<keyword evidence="1" id="KW-1133">Transmembrane helix</keyword>